<dbReference type="RefSeq" id="WP_173767958.1">
    <property type="nucleotide sequence ID" value="NZ_CP048836.1"/>
</dbReference>
<sequence length="162" mass="16949">MTRPSLTSSLVLANLVLWGGGFLWLYLALSPPVPDVRTTDAGAPSTSVDLPQPPSVVGDALFSHALFSPHRGAITTVPKKKEAPTAAVSPPPRVLGTFSDGQETRYALLAPVGGRPPKVLHQGDSMDGWKVESIGVRDVLISRDGETHKLPLSPNGEAIGGS</sequence>
<reference evidence="3 4" key="1">
    <citation type="submission" date="2020-02" db="EMBL/GenBank/DDBJ databases">
        <title>Nitrogenibacter mangrovi gen. nov., sp. nov. isolated from mangrove sediment, a denitrifying betaproteobacterium.</title>
        <authorList>
            <person name="Liao H."/>
            <person name="Tian Y."/>
        </authorList>
    </citation>
    <scope>NUCLEOTIDE SEQUENCE [LARGE SCALE GENOMIC DNA]</scope>
    <source>
        <strain evidence="3 4">M9-3-2</strain>
    </source>
</reference>
<evidence type="ECO:0000256" key="1">
    <source>
        <dbReference type="SAM" id="MobiDB-lite"/>
    </source>
</evidence>
<evidence type="ECO:0008006" key="5">
    <source>
        <dbReference type="Google" id="ProtNLM"/>
    </source>
</evidence>
<keyword evidence="2" id="KW-0472">Membrane</keyword>
<keyword evidence="2" id="KW-0812">Transmembrane</keyword>
<keyword evidence="4" id="KW-1185">Reference proteome</keyword>
<evidence type="ECO:0000313" key="3">
    <source>
        <dbReference type="EMBL" id="QID19395.1"/>
    </source>
</evidence>
<name>A0A6C1B981_9RHOO</name>
<dbReference type="KEGG" id="azq:G3580_18300"/>
<proteinExistence type="predicted"/>
<dbReference type="Proteomes" id="UP000501991">
    <property type="component" value="Chromosome"/>
</dbReference>
<evidence type="ECO:0000313" key="4">
    <source>
        <dbReference type="Proteomes" id="UP000501991"/>
    </source>
</evidence>
<keyword evidence="2" id="KW-1133">Transmembrane helix</keyword>
<feature type="region of interest" description="Disordered" evidence="1">
    <location>
        <begin position="75"/>
        <end position="94"/>
    </location>
</feature>
<dbReference type="EMBL" id="CP048836">
    <property type="protein sequence ID" value="QID19395.1"/>
    <property type="molecule type" value="Genomic_DNA"/>
</dbReference>
<dbReference type="AlphaFoldDB" id="A0A6C1B981"/>
<accession>A0A6C1B981</accession>
<protein>
    <recommendedName>
        <fullName evidence="5">Type II secretion system protein GspC N-terminal domain-containing protein</fullName>
    </recommendedName>
</protein>
<feature type="transmembrane region" description="Helical" evidence="2">
    <location>
        <begin position="6"/>
        <end position="27"/>
    </location>
</feature>
<gene>
    <name evidence="3" type="ORF">G3580_18300</name>
</gene>
<evidence type="ECO:0000256" key="2">
    <source>
        <dbReference type="SAM" id="Phobius"/>
    </source>
</evidence>
<organism evidence="3 4">
    <name type="scientific">Nitrogeniibacter mangrovi</name>
    <dbReference type="NCBI Taxonomy" id="2016596"/>
    <lineage>
        <taxon>Bacteria</taxon>
        <taxon>Pseudomonadati</taxon>
        <taxon>Pseudomonadota</taxon>
        <taxon>Betaproteobacteria</taxon>
        <taxon>Rhodocyclales</taxon>
        <taxon>Zoogloeaceae</taxon>
        <taxon>Nitrogeniibacter</taxon>
    </lineage>
</organism>